<sequence>MSEMGSPTANIDRFQKLRPLGALEQFSSARHHLGFYHNVGISATYSHVTEVNALSSLEDVILKAVAAVVQKHPILLAIVIDEDSPNPYFARLPSIDIREAVTFLKRETTYIKDQTDIEIDRILEDQHNKGFKTSFGKLPFWRLIIVTNSDVEFVASFIFHHSLGDGASGLVFHKDFLAGLQDKTLALVSTVVHPRQTDLLPNLELLHPLPIQTPKPALVHANLWSGREVTMPTQSHFRSLFLSQSTSQGFVQACKSHGTTVTATIPVIMAIALMENIEASFDEVECTVPVSLRRWMPNIINEDSFGVWIDAFSQYYHRENVSTFSWDEARRSRETISEYLKSDGQCINVAKFQKIKDMREFFLSRVGKERGTSFDVSNLGGIKAGQQEGSDWTMGRVVFGRSAFVSGSAIAVGVVSGMDGCLSLGFSWQEGVVGNDLMEKLMQRILDEIDSIACTREVL</sequence>
<dbReference type="KEGG" id="psco:LY89DRAFT_781486"/>
<name>A0A194XE63_MOLSC</name>
<dbReference type="Pfam" id="PF07247">
    <property type="entry name" value="AATase"/>
    <property type="match status" value="2"/>
</dbReference>
<dbReference type="EMBL" id="KQ947413">
    <property type="protein sequence ID" value="KUJ18434.1"/>
    <property type="molecule type" value="Genomic_DNA"/>
</dbReference>
<proteinExistence type="predicted"/>
<dbReference type="InterPro" id="IPR023213">
    <property type="entry name" value="CAT-like_dom_sf"/>
</dbReference>
<evidence type="ECO:0000313" key="2">
    <source>
        <dbReference type="Proteomes" id="UP000070700"/>
    </source>
</evidence>
<evidence type="ECO:0000313" key="1">
    <source>
        <dbReference type="EMBL" id="KUJ18434.1"/>
    </source>
</evidence>
<dbReference type="OrthoDB" id="2150604at2759"/>
<dbReference type="InterPro" id="IPR052058">
    <property type="entry name" value="Alcohol_O-acetyltransferase"/>
</dbReference>
<evidence type="ECO:0008006" key="3">
    <source>
        <dbReference type="Google" id="ProtNLM"/>
    </source>
</evidence>
<dbReference type="InterPro" id="IPR010828">
    <property type="entry name" value="Atf2/Sli1-like"/>
</dbReference>
<accession>A0A194XE63</accession>
<dbReference type="GeneID" id="28832212"/>
<reference evidence="1 2" key="1">
    <citation type="submission" date="2015-10" db="EMBL/GenBank/DDBJ databases">
        <title>Full genome of DAOMC 229536 Phialocephala scopiformis, a fungal endophyte of spruce producing the potent anti-insectan compound rugulosin.</title>
        <authorList>
            <consortium name="DOE Joint Genome Institute"/>
            <person name="Walker A.K."/>
            <person name="Frasz S.L."/>
            <person name="Seifert K.A."/>
            <person name="Miller J.D."/>
            <person name="Mondo S.J."/>
            <person name="Labutti K."/>
            <person name="Lipzen A."/>
            <person name="Dockter R."/>
            <person name="Kennedy M."/>
            <person name="Grigoriev I.V."/>
            <person name="Spatafora J.W."/>
        </authorList>
    </citation>
    <scope>NUCLEOTIDE SEQUENCE [LARGE SCALE GENOMIC DNA]</scope>
    <source>
        <strain evidence="1 2">CBS 120377</strain>
    </source>
</reference>
<dbReference type="Proteomes" id="UP000070700">
    <property type="component" value="Unassembled WGS sequence"/>
</dbReference>
<dbReference type="Gene3D" id="3.30.559.10">
    <property type="entry name" value="Chloramphenicol acetyltransferase-like domain"/>
    <property type="match status" value="1"/>
</dbReference>
<dbReference type="GO" id="GO:0008080">
    <property type="term" value="F:N-acetyltransferase activity"/>
    <property type="evidence" value="ECO:0007669"/>
    <property type="project" value="TreeGrafter"/>
</dbReference>
<dbReference type="PANTHER" id="PTHR28037">
    <property type="entry name" value="ALCOHOL O-ACETYLTRANSFERASE 1-RELATED"/>
    <property type="match status" value="1"/>
</dbReference>
<dbReference type="RefSeq" id="XP_018072789.1">
    <property type="nucleotide sequence ID" value="XM_018222486.1"/>
</dbReference>
<dbReference type="PANTHER" id="PTHR28037:SF1">
    <property type="entry name" value="ALCOHOL O-ACETYLTRANSFERASE 1-RELATED"/>
    <property type="match status" value="1"/>
</dbReference>
<protein>
    <recommendedName>
        <fullName evidence="3">Alcohol acetyltransferase</fullName>
    </recommendedName>
</protein>
<dbReference type="SUPFAM" id="SSF52777">
    <property type="entry name" value="CoA-dependent acyltransferases"/>
    <property type="match status" value="2"/>
</dbReference>
<gene>
    <name evidence="1" type="ORF">LY89DRAFT_781486</name>
</gene>
<keyword evidence="2" id="KW-1185">Reference proteome</keyword>
<dbReference type="AlphaFoldDB" id="A0A194XE63"/>
<organism evidence="1 2">
    <name type="scientific">Mollisia scopiformis</name>
    <name type="common">Conifer needle endophyte fungus</name>
    <name type="synonym">Phialocephala scopiformis</name>
    <dbReference type="NCBI Taxonomy" id="149040"/>
    <lineage>
        <taxon>Eukaryota</taxon>
        <taxon>Fungi</taxon>
        <taxon>Dikarya</taxon>
        <taxon>Ascomycota</taxon>
        <taxon>Pezizomycotina</taxon>
        <taxon>Leotiomycetes</taxon>
        <taxon>Helotiales</taxon>
        <taxon>Mollisiaceae</taxon>
        <taxon>Mollisia</taxon>
    </lineage>
</organism>
<dbReference type="InParanoid" id="A0A194XE63"/>